<dbReference type="HAMAP" id="MF_01978">
    <property type="entry name" value="Phosphofructokinase_II_B2"/>
    <property type="match status" value="1"/>
</dbReference>
<comment type="activity regulation">
    <text evidence="1">Non-allosteric.</text>
</comment>
<dbReference type="InterPro" id="IPR011404">
    <property type="entry name" value="PPi-PFK"/>
</dbReference>
<comment type="caution">
    <text evidence="1">Lacks conserved residue(s) required for the propagation of feature annotation.</text>
</comment>
<keyword evidence="1 3" id="KW-0808">Transferase</keyword>
<dbReference type="InterPro" id="IPR000023">
    <property type="entry name" value="Phosphofructokinase_dom"/>
</dbReference>
<keyword evidence="1" id="KW-0479">Metal-binding</keyword>
<feature type="site" description="Important for catalytic activity; stabilizes the transition state when the phosphoryl donor is PPi" evidence="1">
    <location>
        <position position="148"/>
    </location>
</feature>
<keyword evidence="1" id="KW-0418">Kinase</keyword>
<name>A0ABM8VAC1_9BACL</name>
<keyword evidence="1" id="KW-0963">Cytoplasm</keyword>
<comment type="subunit">
    <text evidence="1">Homodimer.</text>
</comment>
<comment type="subcellular location">
    <subcellularLocation>
        <location evidence="1">Cytoplasm</location>
    </subcellularLocation>
</comment>
<gene>
    <name evidence="1 3" type="primary">pfp</name>
    <name evidence="3" type="ORF">PAECIP111802_00251</name>
</gene>
<evidence type="ECO:0000313" key="4">
    <source>
        <dbReference type="Proteomes" id="UP000730618"/>
    </source>
</evidence>
<feature type="binding site" evidence="1">
    <location>
        <begin position="196"/>
        <end position="198"/>
    </location>
    <ligand>
        <name>substrate</name>
    </ligand>
</feature>
<feature type="binding site" evidence="1">
    <location>
        <position position="253"/>
    </location>
    <ligand>
        <name>substrate</name>
    </ligand>
</feature>
<comment type="function">
    <text evidence="1">Catalyzes the phosphorylation of D-fructose 6-phosphate, the first committing step of glycolysis. Uses inorganic phosphate (PPi) as phosphoryl donor instead of ATP like common ATP-dependent phosphofructokinases (ATP-PFKs), which renders the reaction reversible, and can thus function both in glycolysis and gluconeogenesis. Consistently, PPi-PFK can replace the enzymes of both the forward (ATP-PFK) and reverse (fructose-bisphosphatase (FBPase)) reactions.</text>
</comment>
<keyword evidence="1" id="KW-0460">Magnesium</keyword>
<feature type="binding site" evidence="1">
    <location>
        <position position="28"/>
    </location>
    <ligand>
        <name>diphosphate</name>
        <dbReference type="ChEBI" id="CHEBI:33019"/>
    </ligand>
</feature>
<dbReference type="PIRSF" id="PIRSF036483">
    <property type="entry name" value="PFK_XF0274"/>
    <property type="match status" value="1"/>
</dbReference>
<comment type="cofactor">
    <cofactor evidence="1">
        <name>Mg(2+)</name>
        <dbReference type="ChEBI" id="CHEBI:18420"/>
    </cofactor>
</comment>
<dbReference type="Proteomes" id="UP000730618">
    <property type="component" value="Unassembled WGS sequence"/>
</dbReference>
<proteinExistence type="inferred from homology"/>
<keyword evidence="1" id="KW-0324">Glycolysis</keyword>
<sequence>MRKGVDGMAVAGLRMRYDKKIAVIQSGGPTAVLNSSLFGLLQEIGRTDERANVIGIRQGLTGLVNGDFFNLDLRQSLDWLQFQPGAVLGAGRMAFTNDDLTAGVEHLKRADIRALVLLGGNGTMAAGDKLAVKAKEMGYELQVIGIPKTVDNDIVGTDHTPGFPSAAKFVARAVRDLSTDLEAMKNFEHVRIIETMGRNVGWLTAASIYYKERMEDGPHLVYVPEIPFDSEAMLRAVSDIHSRLGYCVVVVSEGLKGKDGQPIMMNGMKQNTQSKALGGVGSVLAESVSTRLGLACRYENLGILQRCATFAVSELDRMEAAALGRKAAQLILRGESGMMVRIERLAHQPYKWEIGKIAFAAVAGKERELDSKYISADGTIHSGYRRWLAPFMDATNRYRTIIPISYAQKEENS</sequence>
<feature type="binding site" evidence="1">
    <location>
        <begin position="149"/>
        <end position="151"/>
    </location>
    <ligand>
        <name>substrate</name>
    </ligand>
</feature>
<accession>A0ABM8VAC1</accession>
<keyword evidence="4" id="KW-1185">Reference proteome</keyword>
<evidence type="ECO:0000256" key="1">
    <source>
        <dbReference type="HAMAP-Rule" id="MF_01978"/>
    </source>
</evidence>
<dbReference type="InterPro" id="IPR050929">
    <property type="entry name" value="PFKA"/>
</dbReference>
<reference evidence="3 4" key="1">
    <citation type="submission" date="2021-06" db="EMBL/GenBank/DDBJ databases">
        <authorList>
            <person name="Criscuolo A."/>
        </authorList>
    </citation>
    <scope>NUCLEOTIDE SEQUENCE [LARGE SCALE GENOMIC DNA]</scope>
    <source>
        <strain evidence="4">CIP 111802</strain>
    </source>
</reference>
<evidence type="ECO:0000313" key="3">
    <source>
        <dbReference type="EMBL" id="CAG7616125.1"/>
    </source>
</evidence>
<dbReference type="GO" id="GO:0047334">
    <property type="term" value="F:diphosphate-fructose-6-phosphate 1-phosphotransferase activity"/>
    <property type="evidence" value="ECO:0007669"/>
    <property type="project" value="UniProtKB-EC"/>
</dbReference>
<feature type="binding site" evidence="1">
    <location>
        <position position="121"/>
    </location>
    <ligand>
        <name>Mg(2+)</name>
        <dbReference type="ChEBI" id="CHEBI:18420"/>
        <note>catalytic</note>
    </ligand>
</feature>
<dbReference type="EC" id="2.7.1.90" evidence="1"/>
<feature type="domain" description="Phosphofructokinase" evidence="2">
    <location>
        <begin position="20"/>
        <end position="331"/>
    </location>
</feature>
<feature type="active site" description="Proton acceptor" evidence="1">
    <location>
        <position position="151"/>
    </location>
</feature>
<protein>
    <recommendedName>
        <fullName evidence="1">Pyrophosphate--fructose 6-phosphate 1-phosphotransferase</fullName>
        <ecNumber evidence="1">2.7.1.90</ecNumber>
    </recommendedName>
    <alternativeName>
        <fullName evidence="1">6-phosphofructokinase, pyrophosphate dependent</fullName>
    </alternativeName>
    <alternativeName>
        <fullName evidence="1">PPi-dependent phosphofructokinase</fullName>
        <shortName evidence="1">PPi-PFK</shortName>
    </alternativeName>
    <alternativeName>
        <fullName evidence="1">Pyrophosphate-dependent 6-phosphofructose-1-kinase</fullName>
    </alternativeName>
</protein>
<dbReference type="NCBIfam" id="NF010675">
    <property type="entry name" value="PRK14072.1"/>
    <property type="match status" value="1"/>
</dbReference>
<organism evidence="3 4">
    <name type="scientific">Paenibacillus allorhizosphaerae</name>
    <dbReference type="NCBI Taxonomy" id="2849866"/>
    <lineage>
        <taxon>Bacteria</taxon>
        <taxon>Bacillati</taxon>
        <taxon>Bacillota</taxon>
        <taxon>Bacilli</taxon>
        <taxon>Bacillales</taxon>
        <taxon>Paenibacillaceae</taxon>
        <taxon>Paenibacillus</taxon>
    </lineage>
</organism>
<comment type="catalytic activity">
    <reaction evidence="1">
        <text>beta-D-fructose 6-phosphate + diphosphate = beta-D-fructose 1,6-bisphosphate + phosphate + H(+)</text>
        <dbReference type="Rhea" id="RHEA:13613"/>
        <dbReference type="ChEBI" id="CHEBI:15378"/>
        <dbReference type="ChEBI" id="CHEBI:32966"/>
        <dbReference type="ChEBI" id="CHEBI:33019"/>
        <dbReference type="ChEBI" id="CHEBI:43474"/>
        <dbReference type="ChEBI" id="CHEBI:57634"/>
        <dbReference type="EC" id="2.7.1.90"/>
    </reaction>
</comment>
<evidence type="ECO:0000259" key="2">
    <source>
        <dbReference type="Pfam" id="PF00365"/>
    </source>
</evidence>
<dbReference type="EMBL" id="CAJVCE010000001">
    <property type="protein sequence ID" value="CAG7616125.1"/>
    <property type="molecule type" value="Genomic_DNA"/>
</dbReference>
<dbReference type="Pfam" id="PF00365">
    <property type="entry name" value="PFK"/>
    <property type="match status" value="1"/>
</dbReference>
<comment type="caution">
    <text evidence="3">The sequence shown here is derived from an EMBL/GenBank/DDBJ whole genome shotgun (WGS) entry which is preliminary data.</text>
</comment>
<comment type="similarity">
    <text evidence="1">Belongs to the phosphofructokinase type A (PFKA) family. PPi-dependent PFK group II subfamily. Clade 'B2' sub-subfamily.</text>
</comment>
<comment type="pathway">
    <text evidence="1">Carbohydrate degradation; glycolysis; D-glyceraldehyde 3-phosphate and glycerone phosphate from D-glucose: step 3/4.</text>
</comment>
<dbReference type="PANTHER" id="PTHR45770">
    <property type="entry name" value="ATP-DEPENDENT 6-PHOSPHOFRUCTOKINASE 1"/>
    <property type="match status" value="1"/>
</dbReference>